<feature type="compositionally biased region" description="Low complexity" evidence="1">
    <location>
        <begin position="170"/>
        <end position="179"/>
    </location>
</feature>
<dbReference type="InterPro" id="IPR037445">
    <property type="entry name" value="MAGE"/>
</dbReference>
<evidence type="ECO:0000259" key="2">
    <source>
        <dbReference type="SMART" id="SM01373"/>
    </source>
</evidence>
<dbReference type="SMART" id="SM01373">
    <property type="entry name" value="MAGE"/>
    <property type="match status" value="1"/>
</dbReference>
<feature type="region of interest" description="Disordered" evidence="1">
    <location>
        <begin position="1"/>
        <end position="250"/>
    </location>
</feature>
<evidence type="ECO:0000256" key="1">
    <source>
        <dbReference type="SAM" id="MobiDB-lite"/>
    </source>
</evidence>
<dbReference type="InterPro" id="IPR041899">
    <property type="entry name" value="MAGE_WH2"/>
</dbReference>
<dbReference type="PANTHER" id="PTHR11736:SF14">
    <property type="entry name" value="NSE3 HOMOLOG, SMC5-SMC6 COMPLEX COMPONENT"/>
    <property type="match status" value="1"/>
</dbReference>
<dbReference type="EMBL" id="JAEHOC010000021">
    <property type="protein sequence ID" value="KAG2432601.1"/>
    <property type="molecule type" value="Genomic_DNA"/>
</dbReference>
<dbReference type="GO" id="GO:0005634">
    <property type="term" value="C:nucleus"/>
    <property type="evidence" value="ECO:0007669"/>
    <property type="project" value="TreeGrafter"/>
</dbReference>
<dbReference type="Pfam" id="PF01454">
    <property type="entry name" value="MAGE"/>
    <property type="match status" value="1"/>
</dbReference>
<dbReference type="PANTHER" id="PTHR11736">
    <property type="entry name" value="MELANOMA-ASSOCIATED ANTIGEN MAGE ANTIGEN"/>
    <property type="match status" value="1"/>
</dbReference>
<feature type="compositionally biased region" description="Basic and acidic residues" evidence="1">
    <location>
        <begin position="60"/>
        <end position="70"/>
    </location>
</feature>
<dbReference type="InterPro" id="IPR002190">
    <property type="entry name" value="MHD_dom"/>
</dbReference>
<sequence length="559" mass="56443">MSQRPQRAAKRSYADENSEFGEAPDALDDDSPRAAAANAGKRPRREGAGRKGTAARRGTKGSDDEAERGGDSASGGSEDDADHAISGSDDDQPRGRRGGATAARGPRGGARGGSRSGRGSAGAGRGRGGRGGRGGDASAAAGAAAAASGDSDIIMISSDTDDGVEGGAGHQPAAAATAGGRAGRGGRAGGAARGRGRGRGRGASQAPPAGPNDAAGGDASDDGAEGDGGQAGGSGGGGTQARARQDAAAARFAAATGPMQIDPTELAAMRRKIRLYKEEYLAAADKCDVWNDVTNADKNELARCVVRHMMFAARAKPGMPVPRTKLTDAVKKTLGNHRHHRKLGPVWLPWARHMAISTLGLDIEEVAPRLESNVGADAGGAAGPSAGASGSNANGAAAAAAPPASAPATAPAYVLRSALPTALRLQVVGTGGGPGEGSDEWGLTVTLLGLIRLNSNKMEEGQLKRMLDQLGFSEGGQHPLGSIDTHLKRMLDQRYLTADKGNTQADGRQERLFLWGDAAVSEVGPKAVDQWLEKWFQLKESSAAEADDEDGAAGAAGGQ</sequence>
<gene>
    <name evidence="3" type="ORF">HXX76_008941</name>
</gene>
<comment type="caution">
    <text evidence="3">The sequence shown here is derived from an EMBL/GenBank/DDBJ whole genome shotgun (WGS) entry which is preliminary data.</text>
</comment>
<feature type="compositionally biased region" description="Low complexity" evidence="1">
    <location>
        <begin position="136"/>
        <end position="158"/>
    </location>
</feature>
<evidence type="ECO:0000313" key="3">
    <source>
        <dbReference type="EMBL" id="KAG2432601.1"/>
    </source>
</evidence>
<protein>
    <recommendedName>
        <fullName evidence="2">MAGE domain-containing protein</fullName>
    </recommendedName>
</protein>
<feature type="region of interest" description="Disordered" evidence="1">
    <location>
        <begin position="380"/>
        <end position="399"/>
    </location>
</feature>
<dbReference type="Gene3D" id="1.10.10.1210">
    <property type="entry name" value="MAGE homology domain, winged helix WH2 motif"/>
    <property type="match status" value="1"/>
</dbReference>
<organism evidence="3 4">
    <name type="scientific">Chlamydomonas incerta</name>
    <dbReference type="NCBI Taxonomy" id="51695"/>
    <lineage>
        <taxon>Eukaryota</taxon>
        <taxon>Viridiplantae</taxon>
        <taxon>Chlorophyta</taxon>
        <taxon>core chlorophytes</taxon>
        <taxon>Chlorophyceae</taxon>
        <taxon>CS clade</taxon>
        <taxon>Chlamydomonadales</taxon>
        <taxon>Chlamydomonadaceae</taxon>
        <taxon>Chlamydomonas</taxon>
    </lineage>
</organism>
<feature type="compositionally biased region" description="Low complexity" evidence="1">
    <location>
        <begin position="202"/>
        <end position="218"/>
    </location>
</feature>
<feature type="compositionally biased region" description="Gly residues" evidence="1">
    <location>
        <begin position="180"/>
        <end position="193"/>
    </location>
</feature>
<feature type="compositionally biased region" description="Gly residues" evidence="1">
    <location>
        <begin position="226"/>
        <end position="239"/>
    </location>
</feature>
<dbReference type="AlphaFoldDB" id="A0A835SVJ2"/>
<dbReference type="Proteomes" id="UP000650467">
    <property type="component" value="Unassembled WGS sequence"/>
</dbReference>
<feature type="compositionally biased region" description="Low complexity" evidence="1">
    <location>
        <begin position="240"/>
        <end position="250"/>
    </location>
</feature>
<accession>A0A835SVJ2</accession>
<proteinExistence type="predicted"/>
<feature type="domain" description="MAGE" evidence="2">
    <location>
        <begin position="305"/>
        <end position="528"/>
    </location>
</feature>
<keyword evidence="4" id="KW-1185">Reference proteome</keyword>
<dbReference type="OrthoDB" id="205198at2759"/>
<name>A0A835SVJ2_CHLIN</name>
<feature type="compositionally biased region" description="Low complexity" evidence="1">
    <location>
        <begin position="383"/>
        <end position="399"/>
    </location>
</feature>
<feature type="compositionally biased region" description="Gly residues" evidence="1">
    <location>
        <begin position="106"/>
        <end position="135"/>
    </location>
</feature>
<evidence type="ECO:0000313" key="4">
    <source>
        <dbReference type="Proteomes" id="UP000650467"/>
    </source>
</evidence>
<reference evidence="3" key="1">
    <citation type="journal article" date="2020" name="bioRxiv">
        <title>Comparative genomics of Chlamydomonas.</title>
        <authorList>
            <person name="Craig R.J."/>
            <person name="Hasan A.R."/>
            <person name="Ness R.W."/>
            <person name="Keightley P.D."/>
        </authorList>
    </citation>
    <scope>NUCLEOTIDE SEQUENCE</scope>
    <source>
        <strain evidence="3">SAG 7.73</strain>
    </source>
</reference>